<dbReference type="SUPFAM" id="SSF81321">
    <property type="entry name" value="Family A G protein-coupled receptor-like"/>
    <property type="match status" value="1"/>
</dbReference>
<dbReference type="PANTHER" id="PTHR24241:SF127">
    <property type="entry name" value="G-PROTEIN COUPLED RECEPTOR 22-RELATED"/>
    <property type="match status" value="1"/>
</dbReference>
<dbReference type="GO" id="GO:0032870">
    <property type="term" value="P:cellular response to hormone stimulus"/>
    <property type="evidence" value="ECO:0007669"/>
    <property type="project" value="TreeGrafter"/>
</dbReference>
<dbReference type="Pfam" id="PF00001">
    <property type="entry name" value="7tm_1"/>
    <property type="match status" value="1"/>
</dbReference>
<keyword evidence="4 8" id="KW-1133">Transmembrane helix</keyword>
<evidence type="ECO:0000256" key="4">
    <source>
        <dbReference type="ARBA" id="ARBA00022989"/>
    </source>
</evidence>
<evidence type="ECO:0000256" key="3">
    <source>
        <dbReference type="ARBA" id="ARBA00022692"/>
    </source>
</evidence>
<gene>
    <name evidence="11" type="primary">LOC116947484</name>
</gene>
<dbReference type="PRINTS" id="PR00237">
    <property type="entry name" value="GPCRRHODOPSN"/>
</dbReference>
<feature type="compositionally biased region" description="Polar residues" evidence="7">
    <location>
        <begin position="211"/>
        <end position="224"/>
    </location>
</feature>
<feature type="region of interest" description="Disordered" evidence="7">
    <location>
        <begin position="211"/>
        <end position="253"/>
    </location>
</feature>
<dbReference type="GO" id="GO:0005886">
    <property type="term" value="C:plasma membrane"/>
    <property type="evidence" value="ECO:0007669"/>
    <property type="project" value="UniProtKB-SubCell"/>
</dbReference>
<keyword evidence="5 8" id="KW-0472">Membrane</keyword>
<evidence type="ECO:0000313" key="10">
    <source>
        <dbReference type="Proteomes" id="UP001318040"/>
    </source>
</evidence>
<dbReference type="Proteomes" id="UP001318040">
    <property type="component" value="Chromosome 30"/>
</dbReference>
<accession>A0AAJ7TJM0</accession>
<dbReference type="AlphaFoldDB" id="A0AAJ7TJM0"/>
<dbReference type="PROSITE" id="PS50262">
    <property type="entry name" value="G_PROTEIN_RECEP_F1_2"/>
    <property type="match status" value="1"/>
</dbReference>
<proteinExistence type="predicted"/>
<evidence type="ECO:0000256" key="5">
    <source>
        <dbReference type="ARBA" id="ARBA00023136"/>
    </source>
</evidence>
<evidence type="ECO:0000256" key="8">
    <source>
        <dbReference type="SAM" id="Phobius"/>
    </source>
</evidence>
<feature type="compositionally biased region" description="Basic and acidic residues" evidence="7">
    <location>
        <begin position="225"/>
        <end position="242"/>
    </location>
</feature>
<feature type="transmembrane region" description="Helical" evidence="8">
    <location>
        <begin position="69"/>
        <end position="91"/>
    </location>
</feature>
<dbReference type="PANTHER" id="PTHR24241">
    <property type="entry name" value="NEUROPEPTIDE RECEPTOR-RELATED G-PROTEIN COUPLED RECEPTOR"/>
    <property type="match status" value="1"/>
</dbReference>
<dbReference type="RefSeq" id="XP_032819178.1">
    <property type="nucleotide sequence ID" value="XM_032963287.1"/>
</dbReference>
<name>A0AAJ7TJM0_PETMA</name>
<keyword evidence="3 8" id="KW-0812">Transmembrane</keyword>
<dbReference type="InterPro" id="IPR000276">
    <property type="entry name" value="GPCR_Rhodpsn"/>
</dbReference>
<protein>
    <submittedName>
        <fullName evidence="11">G-protein coupled receptor 22-like</fullName>
    </submittedName>
</protein>
<evidence type="ECO:0000313" key="11">
    <source>
        <dbReference type="RefSeq" id="XP_032819178.1"/>
    </source>
</evidence>
<feature type="domain" description="G-protein coupled receptors family 1 profile" evidence="9">
    <location>
        <begin position="48"/>
        <end position="484"/>
    </location>
</feature>
<feature type="region of interest" description="Disordered" evidence="7">
    <location>
        <begin position="304"/>
        <end position="343"/>
    </location>
</feature>
<keyword evidence="10" id="KW-1185">Reference proteome</keyword>
<feature type="transmembrane region" description="Helical" evidence="8">
    <location>
        <begin position="174"/>
        <end position="193"/>
    </location>
</feature>
<dbReference type="GO" id="GO:0004930">
    <property type="term" value="F:G protein-coupled receptor activity"/>
    <property type="evidence" value="ECO:0007669"/>
    <property type="project" value="InterPro"/>
</dbReference>
<dbReference type="Gene3D" id="1.20.1070.10">
    <property type="entry name" value="Rhodopsin 7-helix transmembrane proteins"/>
    <property type="match status" value="2"/>
</dbReference>
<feature type="transmembrane region" description="Helical" evidence="8">
    <location>
        <begin position="465"/>
        <end position="483"/>
    </location>
</feature>
<keyword evidence="2" id="KW-1003">Cell membrane</keyword>
<feature type="transmembrane region" description="Helical" evidence="8">
    <location>
        <begin position="421"/>
        <end position="445"/>
    </location>
</feature>
<feature type="compositionally biased region" description="Low complexity" evidence="7">
    <location>
        <begin position="1"/>
        <end position="21"/>
    </location>
</feature>
<feature type="region of interest" description="Disordered" evidence="7">
    <location>
        <begin position="1"/>
        <end position="24"/>
    </location>
</feature>
<feature type="transmembrane region" description="Helical" evidence="8">
    <location>
        <begin position="34"/>
        <end position="57"/>
    </location>
</feature>
<feature type="transmembrane region" description="Helical" evidence="8">
    <location>
        <begin position="495"/>
        <end position="513"/>
    </location>
</feature>
<sequence length="554" mass="59346">MRNLSGSTTTASSSTTTLTSSEDQGHPRAFRATVAGVLLLEIALGLGSNLTVLAFYAQRRSHLVNSVSIFVTVNLHVIDALLCAVCAPLSVASLLWEVDRDDCGGDGDGWGWTIDGEPPRSSTVARGSQLAVAHEACVAFAGVSTAANMLAISLDRYDIAVRPAKRFMTRARSAGALAIVWLLSAVAFLTPFLESNLSPAADFAAGGHVASASNATTSNRQQQQSHHDRNEREQQLHQRQEDQNAPLHHQQHQHHLPMMMAGCHWLRYHLALQIPICGGTAVAMLVFYSRLVRALRIRVVPSRMARPDSRGRNSSGNNNNNHHHRRRCHHHHRRSRHNSIGISGLALARNGTPRGANVATNEHPPSRVACAARREGARGGSGGGGAGGGGAGGVGASVSVILTLHRAIKRYRQRRKNQRRLFRMSLVIVSTFALCWLPLTLLNAAALWMGPDPRGGSSRVALARPRAACLAAAYAGPVLHPLLYAFSRQKVRRALAARGVGVGLVVGLGLGAVRRRVEALRAEDASVGRPLVETQLVVAPQPRAQLQPGLSADP</sequence>
<evidence type="ECO:0000256" key="2">
    <source>
        <dbReference type="ARBA" id="ARBA00022475"/>
    </source>
</evidence>
<evidence type="ECO:0000256" key="1">
    <source>
        <dbReference type="ARBA" id="ARBA00004651"/>
    </source>
</evidence>
<dbReference type="InterPro" id="IPR017452">
    <property type="entry name" value="GPCR_Rhodpsn_7TM"/>
</dbReference>
<reference evidence="11" key="1">
    <citation type="submission" date="2025-08" db="UniProtKB">
        <authorList>
            <consortium name="RefSeq"/>
        </authorList>
    </citation>
    <scope>IDENTIFICATION</scope>
    <source>
        <tissue evidence="11">Sperm</tissue>
    </source>
</reference>
<keyword evidence="6" id="KW-0675">Receptor</keyword>
<evidence type="ECO:0000256" key="6">
    <source>
        <dbReference type="ARBA" id="ARBA00023170"/>
    </source>
</evidence>
<feature type="compositionally biased region" description="Basic residues" evidence="7">
    <location>
        <begin position="321"/>
        <end position="337"/>
    </location>
</feature>
<evidence type="ECO:0000256" key="7">
    <source>
        <dbReference type="SAM" id="MobiDB-lite"/>
    </source>
</evidence>
<dbReference type="KEGG" id="pmrn:116947484"/>
<feature type="transmembrane region" description="Helical" evidence="8">
    <location>
        <begin position="268"/>
        <end position="288"/>
    </location>
</feature>
<dbReference type="CDD" id="cd00637">
    <property type="entry name" value="7tm_classA_rhodopsin-like"/>
    <property type="match status" value="1"/>
</dbReference>
<organism evidence="10 11">
    <name type="scientific">Petromyzon marinus</name>
    <name type="common">Sea lamprey</name>
    <dbReference type="NCBI Taxonomy" id="7757"/>
    <lineage>
        <taxon>Eukaryota</taxon>
        <taxon>Metazoa</taxon>
        <taxon>Chordata</taxon>
        <taxon>Craniata</taxon>
        <taxon>Vertebrata</taxon>
        <taxon>Cyclostomata</taxon>
        <taxon>Hyperoartia</taxon>
        <taxon>Petromyzontiformes</taxon>
        <taxon>Petromyzontidae</taxon>
        <taxon>Petromyzon</taxon>
    </lineage>
</organism>
<dbReference type="GO" id="GO:0042277">
    <property type="term" value="F:peptide binding"/>
    <property type="evidence" value="ECO:0007669"/>
    <property type="project" value="TreeGrafter"/>
</dbReference>
<feature type="transmembrane region" description="Helical" evidence="8">
    <location>
        <begin position="131"/>
        <end position="154"/>
    </location>
</feature>
<evidence type="ECO:0000259" key="9">
    <source>
        <dbReference type="PROSITE" id="PS50262"/>
    </source>
</evidence>
<comment type="subcellular location">
    <subcellularLocation>
        <location evidence="1">Cell membrane</location>
        <topology evidence="1">Multi-pass membrane protein</topology>
    </subcellularLocation>
</comment>